<sequence length="188" mass="21130">MDMFKILTRGASLKKSKDASFDFSNPNKTKQSKKSTTNIQKEVEKETDFFHQKKHKLVKQVEEAETNDEEPEENSGEENSEKDPESLQKITTEEDAISLRKSYKGNVTGDDIPLPIGSFEDLISRFKLDKQLLKNLIDNDFTEPTPIQSEAIPSTLFDRDIIACAPTGSGKTLAFLIPLIQKVLHGIS</sequence>
<proteinExistence type="predicted"/>
<gene>
    <name evidence="1" type="ORF">Amon02_001017400</name>
</gene>
<organism evidence="1 2">
    <name type="scientific">Ambrosiozyma monospora</name>
    <name type="common">Yeast</name>
    <name type="synonym">Endomycopsis monosporus</name>
    <dbReference type="NCBI Taxonomy" id="43982"/>
    <lineage>
        <taxon>Eukaryota</taxon>
        <taxon>Fungi</taxon>
        <taxon>Dikarya</taxon>
        <taxon>Ascomycota</taxon>
        <taxon>Saccharomycotina</taxon>
        <taxon>Pichiomycetes</taxon>
        <taxon>Pichiales</taxon>
        <taxon>Pichiaceae</taxon>
        <taxon>Ambrosiozyma</taxon>
    </lineage>
</organism>
<name>A0ACB5TXM8_AMBMO</name>
<evidence type="ECO:0000313" key="2">
    <source>
        <dbReference type="Proteomes" id="UP001165064"/>
    </source>
</evidence>
<comment type="caution">
    <text evidence="1">The sequence shown here is derived from an EMBL/GenBank/DDBJ whole genome shotgun (WGS) entry which is preliminary data.</text>
</comment>
<protein>
    <submittedName>
        <fullName evidence="1">Unnamed protein product</fullName>
    </submittedName>
</protein>
<dbReference type="EMBL" id="BSXS01010010">
    <property type="protein sequence ID" value="GME97169.1"/>
    <property type="molecule type" value="Genomic_DNA"/>
</dbReference>
<accession>A0ACB5TXM8</accession>
<evidence type="ECO:0000313" key="1">
    <source>
        <dbReference type="EMBL" id="GME97169.1"/>
    </source>
</evidence>
<dbReference type="Proteomes" id="UP001165064">
    <property type="component" value="Unassembled WGS sequence"/>
</dbReference>
<keyword evidence="2" id="KW-1185">Reference proteome</keyword>
<reference evidence="1" key="1">
    <citation type="submission" date="2023-04" db="EMBL/GenBank/DDBJ databases">
        <title>Ambrosiozyma monospora NBRC 10751.</title>
        <authorList>
            <person name="Ichikawa N."/>
            <person name="Sato H."/>
            <person name="Tonouchi N."/>
        </authorList>
    </citation>
    <scope>NUCLEOTIDE SEQUENCE</scope>
    <source>
        <strain evidence="1">NBRC 10751</strain>
    </source>
</reference>